<protein>
    <submittedName>
        <fullName evidence="1">Uncharacterized protein</fullName>
    </submittedName>
</protein>
<dbReference type="AlphaFoldDB" id="A0A5C5X635"/>
<comment type="caution">
    <text evidence="1">The sequence shown here is derived from an EMBL/GenBank/DDBJ whole genome shotgun (WGS) entry which is preliminary data.</text>
</comment>
<sequence length="50" mass="5559">MTVLPQSFLIDRETARTAETDALHFTRQIFTRVGEAVSNAVETDPVDVPL</sequence>
<accession>A0A5C5X635</accession>
<dbReference type="Proteomes" id="UP000317243">
    <property type="component" value="Unassembled WGS sequence"/>
</dbReference>
<dbReference type="EMBL" id="SIHI01000001">
    <property type="protein sequence ID" value="TWT58228.1"/>
    <property type="molecule type" value="Genomic_DNA"/>
</dbReference>
<name>A0A5C5X635_9PLAN</name>
<gene>
    <name evidence="1" type="ORF">KOR42_15990</name>
</gene>
<proteinExistence type="predicted"/>
<evidence type="ECO:0000313" key="1">
    <source>
        <dbReference type="EMBL" id="TWT58228.1"/>
    </source>
</evidence>
<evidence type="ECO:0000313" key="2">
    <source>
        <dbReference type="Proteomes" id="UP000317243"/>
    </source>
</evidence>
<keyword evidence="2" id="KW-1185">Reference proteome</keyword>
<reference evidence="1 2" key="1">
    <citation type="submission" date="2019-02" db="EMBL/GenBank/DDBJ databases">
        <title>Deep-cultivation of Planctomycetes and their phenomic and genomic characterization uncovers novel biology.</title>
        <authorList>
            <person name="Wiegand S."/>
            <person name="Jogler M."/>
            <person name="Boedeker C."/>
            <person name="Pinto D."/>
            <person name="Vollmers J."/>
            <person name="Rivas-Marin E."/>
            <person name="Kohn T."/>
            <person name="Peeters S.H."/>
            <person name="Heuer A."/>
            <person name="Rast P."/>
            <person name="Oberbeckmann S."/>
            <person name="Bunk B."/>
            <person name="Jeske O."/>
            <person name="Meyerdierks A."/>
            <person name="Storesund J.E."/>
            <person name="Kallscheuer N."/>
            <person name="Luecker S."/>
            <person name="Lage O.M."/>
            <person name="Pohl T."/>
            <person name="Merkel B.J."/>
            <person name="Hornburger P."/>
            <person name="Mueller R.-W."/>
            <person name="Bruemmer F."/>
            <person name="Labrenz M."/>
            <person name="Spormann A.M."/>
            <person name="Op Den Camp H."/>
            <person name="Overmann J."/>
            <person name="Amann R."/>
            <person name="Jetten M.S.M."/>
            <person name="Mascher T."/>
            <person name="Medema M.H."/>
            <person name="Devos D.P."/>
            <person name="Kaster A.-K."/>
            <person name="Ovreas L."/>
            <person name="Rohde M."/>
            <person name="Galperin M.Y."/>
            <person name="Jogler C."/>
        </authorList>
    </citation>
    <scope>NUCLEOTIDE SEQUENCE [LARGE SCALE GENOMIC DNA]</scope>
    <source>
        <strain evidence="1 2">KOR42</strain>
    </source>
</reference>
<organism evidence="1 2">
    <name type="scientific">Thalassoglobus neptunius</name>
    <dbReference type="NCBI Taxonomy" id="1938619"/>
    <lineage>
        <taxon>Bacteria</taxon>
        <taxon>Pseudomonadati</taxon>
        <taxon>Planctomycetota</taxon>
        <taxon>Planctomycetia</taxon>
        <taxon>Planctomycetales</taxon>
        <taxon>Planctomycetaceae</taxon>
        <taxon>Thalassoglobus</taxon>
    </lineage>
</organism>